<dbReference type="KEGG" id="spse:SULPSESMR1_02847"/>
<dbReference type="PANTHER" id="PTHR47129:SF1">
    <property type="entry name" value="NMRA-LIKE DOMAIN-CONTAINING PROTEIN"/>
    <property type="match status" value="1"/>
</dbReference>
<dbReference type="RefSeq" id="WP_089421385.1">
    <property type="nucleotide sequence ID" value="NZ_CP022415.1"/>
</dbReference>
<keyword evidence="2" id="KW-0560">Oxidoreductase</keyword>
<dbReference type="InterPro" id="IPR036291">
    <property type="entry name" value="NAD(P)-bd_dom_sf"/>
</dbReference>
<reference evidence="2 3" key="1">
    <citation type="submission" date="2017-07" db="EMBL/GenBank/DDBJ databases">
        <title>Genome Sequence of Sulfitobacter pseudonitzschiae Strain SMR1 Isolated from a culture of the Diatom Skeletonema marinoi.</title>
        <authorList>
            <person name="Topel M."/>
            <person name="Pinder M.I.M."/>
            <person name="Johansson O.N."/>
            <person name="Kourtchenko O."/>
            <person name="Godhe A."/>
            <person name="Clarke A.K."/>
        </authorList>
    </citation>
    <scope>NUCLEOTIDE SEQUENCE [LARGE SCALE GENOMIC DNA]</scope>
    <source>
        <strain evidence="2 3">SMR1</strain>
    </source>
</reference>
<dbReference type="OrthoDB" id="7771794at2"/>
<dbReference type="AlphaFoldDB" id="A0A221K3R1"/>
<dbReference type="PANTHER" id="PTHR47129">
    <property type="entry name" value="QUINONE OXIDOREDUCTASE 2"/>
    <property type="match status" value="1"/>
</dbReference>
<dbReference type="STRING" id="1402135.SAMN05444149_104549"/>
<dbReference type="InterPro" id="IPR016040">
    <property type="entry name" value="NAD(P)-bd_dom"/>
</dbReference>
<dbReference type="Proteomes" id="UP000199754">
    <property type="component" value="Chromosome"/>
</dbReference>
<protein>
    <submittedName>
        <fullName evidence="2">Quinone oxidoreductase 2</fullName>
        <ecNumber evidence="2">1.6.5.2</ecNumber>
    </submittedName>
</protein>
<dbReference type="EC" id="1.6.5.2" evidence="2"/>
<evidence type="ECO:0000313" key="2">
    <source>
        <dbReference type="EMBL" id="ASM73629.1"/>
    </source>
</evidence>
<sequence length="281" mass="28975">MTLAVTGATGQLGRLVIADLKAKRGAGEIVALARSPEKAADLGVRVREADYDVPETLAAALDGVDKLLLISGSEIGQRTAQHRAVIDAAKAAGVGHIIYTSLLRADTSPMSLAVEHRETEALIKASGLTYTILRNGWYTENYTGSVAGAVQAGALVGSAGDGRISSAARADYAAAAVAVLTSGDHAGKTYELAGDSAYTLTDLAIEVSAQTGKTVPYQNLPQDEYSKILVSVGLPEGFAAALASFDVDASRGALFHDGKDLSQLIGRDTTPMSKSVSDALV</sequence>
<evidence type="ECO:0000259" key="1">
    <source>
        <dbReference type="Pfam" id="PF13460"/>
    </source>
</evidence>
<dbReference type="CDD" id="cd05269">
    <property type="entry name" value="TMR_SDR_a"/>
    <property type="match status" value="1"/>
</dbReference>
<feature type="domain" description="NAD(P)-binding" evidence="1">
    <location>
        <begin position="7"/>
        <end position="181"/>
    </location>
</feature>
<dbReference type="GO" id="GO:0003955">
    <property type="term" value="F:NAD(P)H dehydrogenase (quinone) activity"/>
    <property type="evidence" value="ECO:0007669"/>
    <property type="project" value="UniProtKB-EC"/>
</dbReference>
<name>A0A221K3R1_9RHOB</name>
<dbReference type="SUPFAM" id="SSF51735">
    <property type="entry name" value="NAD(P)-binding Rossmann-fold domains"/>
    <property type="match status" value="1"/>
</dbReference>
<accession>A0A221K3R1</accession>
<dbReference type="Gene3D" id="3.40.50.720">
    <property type="entry name" value="NAD(P)-binding Rossmann-like Domain"/>
    <property type="match status" value="1"/>
</dbReference>
<gene>
    <name evidence="2" type="primary">qorB</name>
    <name evidence="2" type="ORF">SULPSESMR1_02847</name>
</gene>
<dbReference type="EMBL" id="CP022415">
    <property type="protein sequence ID" value="ASM73629.1"/>
    <property type="molecule type" value="Genomic_DNA"/>
</dbReference>
<dbReference type="Gene3D" id="3.90.25.10">
    <property type="entry name" value="UDP-galactose 4-epimerase, domain 1"/>
    <property type="match status" value="1"/>
</dbReference>
<keyword evidence="3" id="KW-1185">Reference proteome</keyword>
<organism evidence="2 3">
    <name type="scientific">Pseudosulfitobacter pseudonitzschiae</name>
    <dbReference type="NCBI Taxonomy" id="1402135"/>
    <lineage>
        <taxon>Bacteria</taxon>
        <taxon>Pseudomonadati</taxon>
        <taxon>Pseudomonadota</taxon>
        <taxon>Alphaproteobacteria</taxon>
        <taxon>Rhodobacterales</taxon>
        <taxon>Roseobacteraceae</taxon>
        <taxon>Pseudosulfitobacter</taxon>
    </lineage>
</organism>
<proteinExistence type="predicted"/>
<evidence type="ECO:0000313" key="3">
    <source>
        <dbReference type="Proteomes" id="UP000199754"/>
    </source>
</evidence>
<dbReference type="InterPro" id="IPR052718">
    <property type="entry name" value="NmrA-type_oxidoreductase"/>
</dbReference>
<dbReference type="Pfam" id="PF13460">
    <property type="entry name" value="NAD_binding_10"/>
    <property type="match status" value="1"/>
</dbReference>